<protein>
    <submittedName>
        <fullName evidence="4">Uncharacterized protein</fullName>
    </submittedName>
</protein>
<keyword evidence="3" id="KW-0812">Transmembrane</keyword>
<evidence type="ECO:0000256" key="2">
    <source>
        <dbReference type="SAM" id="MobiDB-lite"/>
    </source>
</evidence>
<feature type="transmembrane region" description="Helical" evidence="3">
    <location>
        <begin position="141"/>
        <end position="163"/>
    </location>
</feature>
<feature type="region of interest" description="Disordered" evidence="2">
    <location>
        <begin position="186"/>
        <end position="215"/>
    </location>
</feature>
<evidence type="ECO:0000256" key="3">
    <source>
        <dbReference type="SAM" id="Phobius"/>
    </source>
</evidence>
<keyword evidence="5" id="KW-1185">Reference proteome</keyword>
<accession>A0ABR3XGY4</accession>
<proteinExistence type="predicted"/>
<feature type="coiled-coil region" evidence="1">
    <location>
        <begin position="48"/>
        <end position="75"/>
    </location>
</feature>
<keyword evidence="1" id="KW-0175">Coiled coil</keyword>
<feature type="compositionally biased region" description="Basic and acidic residues" evidence="2">
    <location>
        <begin position="11"/>
        <end position="31"/>
    </location>
</feature>
<evidence type="ECO:0000313" key="5">
    <source>
        <dbReference type="Proteomes" id="UP001583177"/>
    </source>
</evidence>
<feature type="compositionally biased region" description="Polar residues" evidence="2">
    <location>
        <begin position="201"/>
        <end position="215"/>
    </location>
</feature>
<organism evidence="4 5">
    <name type="scientific">Diaporthe australafricana</name>
    <dbReference type="NCBI Taxonomy" id="127596"/>
    <lineage>
        <taxon>Eukaryota</taxon>
        <taxon>Fungi</taxon>
        <taxon>Dikarya</taxon>
        <taxon>Ascomycota</taxon>
        <taxon>Pezizomycotina</taxon>
        <taxon>Sordariomycetes</taxon>
        <taxon>Sordariomycetidae</taxon>
        <taxon>Diaporthales</taxon>
        <taxon>Diaporthaceae</taxon>
        <taxon>Diaporthe</taxon>
    </lineage>
</organism>
<dbReference type="EMBL" id="JAWRVE010000020">
    <property type="protein sequence ID" value="KAL1875215.1"/>
    <property type="molecule type" value="Genomic_DNA"/>
</dbReference>
<feature type="region of interest" description="Disordered" evidence="2">
    <location>
        <begin position="1"/>
        <end position="47"/>
    </location>
</feature>
<name>A0ABR3XGY4_9PEZI</name>
<evidence type="ECO:0000256" key="1">
    <source>
        <dbReference type="SAM" id="Coils"/>
    </source>
</evidence>
<reference evidence="4 5" key="1">
    <citation type="journal article" date="2024" name="IMA Fungus">
        <title>IMA Genome - F19 : A genome assembly and annotation guide to empower mycologists, including annotated draft genome sequences of Ceratocystis pirilliformis, Diaporthe australafricana, Fusarium ophioides, Paecilomyces lecythidis, and Sporothrix stenoceras.</title>
        <authorList>
            <person name="Aylward J."/>
            <person name="Wilson A.M."/>
            <person name="Visagie C.M."/>
            <person name="Spraker J."/>
            <person name="Barnes I."/>
            <person name="Buitendag C."/>
            <person name="Ceriani C."/>
            <person name="Del Mar Angel L."/>
            <person name="du Plessis D."/>
            <person name="Fuchs T."/>
            <person name="Gasser K."/>
            <person name="Kramer D."/>
            <person name="Li W."/>
            <person name="Munsamy K."/>
            <person name="Piso A."/>
            <person name="Price J.L."/>
            <person name="Sonnekus B."/>
            <person name="Thomas C."/>
            <person name="van der Nest A."/>
            <person name="van Dijk A."/>
            <person name="van Heerden A."/>
            <person name="van Vuuren N."/>
            <person name="Yilmaz N."/>
            <person name="Duong T.A."/>
            <person name="van der Merwe N.A."/>
            <person name="Wingfield M.J."/>
            <person name="Wingfield B.D."/>
        </authorList>
    </citation>
    <scope>NUCLEOTIDE SEQUENCE [LARGE SCALE GENOMIC DNA]</scope>
    <source>
        <strain evidence="4 5">CMW 18300</strain>
    </source>
</reference>
<keyword evidence="3" id="KW-1133">Transmembrane helix</keyword>
<dbReference type="Proteomes" id="UP001583177">
    <property type="component" value="Unassembled WGS sequence"/>
</dbReference>
<evidence type="ECO:0000313" key="4">
    <source>
        <dbReference type="EMBL" id="KAL1875215.1"/>
    </source>
</evidence>
<keyword evidence="3" id="KW-0472">Membrane</keyword>
<sequence>MAGHDKKTKQRKYEKQERSRKGDQTDVVPRKTDKKHKGHGEAPLDDELREAIKKAKDLSSNIKDIRDELNILKATAQYQRDVQEGVYKDQVLRADLSAAHVVNDIREMDSVADRIQAALPLSFLSSLFALDVASFQQAPAWAFAVIFSVSIAIFIPLTGAAMYSERVAGFTSKLFEFVRDSSRIEGKDDESDLSTKESSRNIRSNRNKFMSSAPSDASLKTSAVLEAPHADFPMRRQGVNVRKQPTVAGTQLAHAGFGRNGNISS</sequence>
<comment type="caution">
    <text evidence="4">The sequence shown here is derived from an EMBL/GenBank/DDBJ whole genome shotgun (WGS) entry which is preliminary data.</text>
</comment>
<gene>
    <name evidence="4" type="ORF">Daus18300_003286</name>
</gene>
<feature type="compositionally biased region" description="Basic residues" evidence="2">
    <location>
        <begin position="1"/>
        <end position="10"/>
    </location>
</feature>